<feature type="transmembrane region" description="Helical" evidence="2">
    <location>
        <begin position="180"/>
        <end position="200"/>
    </location>
</feature>
<name>A0A2S4VC31_9BASI</name>
<reference evidence="3 4" key="1">
    <citation type="submission" date="2017-12" db="EMBL/GenBank/DDBJ databases">
        <title>Gene loss provides genomic basis for host adaptation in cereal stripe rust fungi.</title>
        <authorList>
            <person name="Xia C."/>
        </authorList>
    </citation>
    <scope>NUCLEOTIDE SEQUENCE [LARGE SCALE GENOMIC DNA]</scope>
    <source>
        <strain evidence="3 4">93TX-2</strain>
    </source>
</reference>
<accession>A0A2S4VC31</accession>
<evidence type="ECO:0000313" key="3">
    <source>
        <dbReference type="EMBL" id="POW07077.1"/>
    </source>
</evidence>
<dbReference type="VEuPathDB" id="FungiDB:PSHT_10092"/>
<keyword evidence="2" id="KW-0812">Transmembrane</keyword>
<proteinExistence type="predicted"/>
<sequence length="377" mass="41553">MQDWTEQSADLESCTLNGTLSYGHDQGSRPTDSPLYPRRVRLTMIADDSAIGQPDSVKLCALIGKWFNDFATRPIEALPFRNILPLTGFTICHSLRIAYLYHSVLSSQGVKVGRRKQDVSFLQSGLVCTTLVMSGTTWLRSSKVNPPAFSPRVAGRWLASYAMKWLHPIMEQLPQLPLKLLSFFIDGFATTFGTLSLGLIPTLKDPTKQSSTGEPLILPMILVPLLCGSGASLLVPFFGLFQPQFSFGHPGFLSENLSVDFWGPWMISLIYGTIVDGPRQILQYGTLYGVGSDLKEGSSPAPWMRPDEAHVLCSLILSITYVINEFGPQLLDRFTITRPGNSTKKEKLENNGDEASTAHATGHQISSGKVSNRKEKQ</sequence>
<dbReference type="AlphaFoldDB" id="A0A2S4VC31"/>
<dbReference type="OrthoDB" id="2502907at2759"/>
<evidence type="ECO:0000256" key="2">
    <source>
        <dbReference type="SAM" id="Phobius"/>
    </source>
</evidence>
<comment type="caution">
    <text evidence="3">The sequence shown here is derived from an EMBL/GenBank/DDBJ whole genome shotgun (WGS) entry which is preliminary data.</text>
</comment>
<reference evidence="4" key="2">
    <citation type="journal article" date="2018" name="BMC Genomics">
        <title>Genomic insights into host adaptation between the wheat stripe rust pathogen (Puccinia striiformis f. sp. tritici) and the barley stripe rust pathogen (Puccinia striiformis f. sp. hordei).</title>
        <authorList>
            <person name="Xia C."/>
            <person name="Wang M."/>
            <person name="Yin C."/>
            <person name="Cornejo O.E."/>
            <person name="Hulbert S.H."/>
            <person name="Chen X."/>
        </authorList>
    </citation>
    <scope>NUCLEOTIDE SEQUENCE [LARGE SCALE GENOMIC DNA]</scope>
    <source>
        <strain evidence="4">93TX-2</strain>
    </source>
</reference>
<evidence type="ECO:0000256" key="1">
    <source>
        <dbReference type="SAM" id="MobiDB-lite"/>
    </source>
</evidence>
<keyword evidence="2" id="KW-0472">Membrane</keyword>
<keyword evidence="2" id="KW-1133">Transmembrane helix</keyword>
<reference evidence="4" key="3">
    <citation type="journal article" date="2018" name="Mol. Plant Microbe Interact.">
        <title>Genome sequence resources for the wheat stripe rust pathogen (Puccinia striiformis f. sp. tritici) and the barley stripe rust pathogen (Puccinia striiformis f. sp. hordei).</title>
        <authorList>
            <person name="Xia C."/>
            <person name="Wang M."/>
            <person name="Yin C."/>
            <person name="Cornejo O.E."/>
            <person name="Hulbert S.H."/>
            <person name="Chen X."/>
        </authorList>
    </citation>
    <scope>NUCLEOTIDE SEQUENCE [LARGE SCALE GENOMIC DNA]</scope>
    <source>
        <strain evidence="4">93TX-2</strain>
    </source>
</reference>
<keyword evidence="4" id="KW-1185">Reference proteome</keyword>
<gene>
    <name evidence="3" type="ORF">PSHT_10092</name>
</gene>
<dbReference type="EMBL" id="PKSM01000151">
    <property type="protein sequence ID" value="POW07077.1"/>
    <property type="molecule type" value="Genomic_DNA"/>
</dbReference>
<dbReference type="Proteomes" id="UP000238274">
    <property type="component" value="Unassembled WGS sequence"/>
</dbReference>
<feature type="region of interest" description="Disordered" evidence="1">
    <location>
        <begin position="340"/>
        <end position="377"/>
    </location>
</feature>
<protein>
    <submittedName>
        <fullName evidence="3">Uncharacterized protein</fullName>
    </submittedName>
</protein>
<organism evidence="3 4">
    <name type="scientific">Puccinia striiformis</name>
    <dbReference type="NCBI Taxonomy" id="27350"/>
    <lineage>
        <taxon>Eukaryota</taxon>
        <taxon>Fungi</taxon>
        <taxon>Dikarya</taxon>
        <taxon>Basidiomycota</taxon>
        <taxon>Pucciniomycotina</taxon>
        <taxon>Pucciniomycetes</taxon>
        <taxon>Pucciniales</taxon>
        <taxon>Pucciniaceae</taxon>
        <taxon>Puccinia</taxon>
    </lineage>
</organism>
<dbReference type="VEuPathDB" id="FungiDB:PSTT_11525"/>
<evidence type="ECO:0000313" key="4">
    <source>
        <dbReference type="Proteomes" id="UP000238274"/>
    </source>
</evidence>
<feature type="transmembrane region" description="Helical" evidence="2">
    <location>
        <begin position="220"/>
        <end position="241"/>
    </location>
</feature>